<dbReference type="InterPro" id="IPR036259">
    <property type="entry name" value="MFS_trans_sf"/>
</dbReference>
<feature type="transmembrane region" description="Helical" evidence="8">
    <location>
        <begin position="350"/>
        <end position="368"/>
    </location>
</feature>
<dbReference type="eggNOG" id="COG0738">
    <property type="taxonomic scope" value="Bacteria"/>
</dbReference>
<comment type="similarity">
    <text evidence="3">Belongs to the major facilitator superfamily. FHS transporter (TC 2.A.1.7) family.</text>
</comment>
<dbReference type="PANTHER" id="PTHR43702:SF12">
    <property type="entry name" value="N-ACETYL GLUCOSAMINE TRANSPORTER NAGP"/>
    <property type="match status" value="1"/>
</dbReference>
<dbReference type="AlphaFoldDB" id="A0A069QMC4"/>
<dbReference type="InterPro" id="IPR020846">
    <property type="entry name" value="MFS_dom"/>
</dbReference>
<dbReference type="InterPro" id="IPR050375">
    <property type="entry name" value="MFS_TsgA-like"/>
</dbReference>
<organism evidence="10 11">
    <name type="scientific">Hoylesella loescheii DSM 19665 = JCM 12249 = ATCC 15930</name>
    <dbReference type="NCBI Taxonomy" id="1122985"/>
    <lineage>
        <taxon>Bacteria</taxon>
        <taxon>Pseudomonadati</taxon>
        <taxon>Bacteroidota</taxon>
        <taxon>Bacteroidia</taxon>
        <taxon>Bacteroidales</taxon>
        <taxon>Prevotellaceae</taxon>
        <taxon>Hoylesella</taxon>
    </lineage>
</organism>
<dbReference type="InterPro" id="IPR011701">
    <property type="entry name" value="MFS"/>
</dbReference>
<dbReference type="SUPFAM" id="SSF103473">
    <property type="entry name" value="MFS general substrate transporter"/>
    <property type="match status" value="1"/>
</dbReference>
<feature type="transmembrane region" description="Helical" evidence="8">
    <location>
        <begin position="100"/>
        <end position="117"/>
    </location>
</feature>
<evidence type="ECO:0000256" key="3">
    <source>
        <dbReference type="ARBA" id="ARBA00009120"/>
    </source>
</evidence>
<dbReference type="PANTHER" id="PTHR43702">
    <property type="entry name" value="L-FUCOSE-PROTON SYMPORTER"/>
    <property type="match status" value="1"/>
</dbReference>
<dbReference type="GO" id="GO:0055056">
    <property type="term" value="F:D-glucose transmembrane transporter activity"/>
    <property type="evidence" value="ECO:0007669"/>
    <property type="project" value="InterPro"/>
</dbReference>
<feature type="transmembrane region" description="Helical" evidence="8">
    <location>
        <begin position="380"/>
        <end position="396"/>
    </location>
</feature>
<comment type="subcellular location">
    <subcellularLocation>
        <location evidence="2">Cell inner membrane</location>
        <topology evidence="2">Multi-pass membrane protein</topology>
    </subcellularLocation>
</comment>
<feature type="transmembrane region" description="Helical" evidence="8">
    <location>
        <begin position="76"/>
        <end position="94"/>
    </location>
</feature>
<comment type="caution">
    <text evidence="10">The sequence shown here is derived from an EMBL/GenBank/DDBJ whole genome shotgun (WGS) entry which is preliminary data.</text>
</comment>
<dbReference type="HOGENOM" id="CLU_028452_2_2_10"/>
<feature type="transmembrane region" description="Helical" evidence="8">
    <location>
        <begin position="318"/>
        <end position="338"/>
    </location>
</feature>
<keyword evidence="4" id="KW-1003">Cell membrane</keyword>
<dbReference type="PROSITE" id="PS50850">
    <property type="entry name" value="MFS"/>
    <property type="match status" value="1"/>
</dbReference>
<dbReference type="GO" id="GO:0005354">
    <property type="term" value="F:galactose transmembrane transporter activity"/>
    <property type="evidence" value="ECO:0007669"/>
    <property type="project" value="InterPro"/>
</dbReference>
<feature type="domain" description="Major facilitator superfamily (MFS) profile" evidence="9">
    <location>
        <begin position="10"/>
        <end position="402"/>
    </location>
</feature>
<dbReference type="NCBIfam" id="TIGR01272">
    <property type="entry name" value="gluP"/>
    <property type="match status" value="1"/>
</dbReference>
<reference evidence="10 11" key="1">
    <citation type="submission" date="2013-08" db="EMBL/GenBank/DDBJ databases">
        <authorList>
            <person name="Weinstock G."/>
            <person name="Sodergren E."/>
            <person name="Wylie T."/>
            <person name="Fulton L."/>
            <person name="Fulton R."/>
            <person name="Fronick C."/>
            <person name="O'Laughlin M."/>
            <person name="Godfrey J."/>
            <person name="Miner T."/>
            <person name="Herter B."/>
            <person name="Appelbaum E."/>
            <person name="Cordes M."/>
            <person name="Lek S."/>
            <person name="Wollam A."/>
            <person name="Pepin K.H."/>
            <person name="Palsikar V.B."/>
            <person name="Mitreva M."/>
            <person name="Wilson R.K."/>
        </authorList>
    </citation>
    <scope>NUCLEOTIDE SEQUENCE [LARGE SCALE GENOMIC DNA]</scope>
    <source>
        <strain evidence="10 11">ATCC 15930</strain>
    </source>
</reference>
<feature type="transmembrane region" description="Helical" evidence="8">
    <location>
        <begin position="294"/>
        <end position="312"/>
    </location>
</feature>
<dbReference type="EMBL" id="JNGW01000011">
    <property type="protein sequence ID" value="KDR53842.1"/>
    <property type="molecule type" value="Genomic_DNA"/>
</dbReference>
<evidence type="ECO:0000259" key="9">
    <source>
        <dbReference type="PROSITE" id="PS50850"/>
    </source>
</evidence>
<keyword evidence="11" id="KW-1185">Reference proteome</keyword>
<evidence type="ECO:0000256" key="6">
    <source>
        <dbReference type="ARBA" id="ARBA00022989"/>
    </source>
</evidence>
<proteinExistence type="inferred from homology"/>
<feature type="transmembrane region" description="Helical" evidence="8">
    <location>
        <begin position="7"/>
        <end position="32"/>
    </location>
</feature>
<feature type="transmembrane region" description="Helical" evidence="8">
    <location>
        <begin position="44"/>
        <end position="64"/>
    </location>
</feature>
<evidence type="ECO:0000256" key="4">
    <source>
        <dbReference type="ARBA" id="ARBA00022475"/>
    </source>
</evidence>
<keyword evidence="5 8" id="KW-0812">Transmembrane</keyword>
<evidence type="ECO:0000256" key="7">
    <source>
        <dbReference type="ARBA" id="ARBA00023136"/>
    </source>
</evidence>
<protein>
    <submittedName>
        <fullName evidence="10">Transporter, major facilitator family protein</fullName>
    </submittedName>
</protein>
<dbReference type="Pfam" id="PF07690">
    <property type="entry name" value="MFS_1"/>
    <property type="match status" value="1"/>
</dbReference>
<feature type="transmembrane region" description="Helical" evidence="8">
    <location>
        <begin position="230"/>
        <end position="254"/>
    </location>
</feature>
<name>A0A069QMC4_HOYLO</name>
<dbReference type="InterPro" id="IPR005964">
    <property type="entry name" value="Glc/Gal_transptr_bac"/>
</dbReference>
<keyword evidence="7 8" id="KW-0472">Membrane</keyword>
<gene>
    <name evidence="10" type="ORF">HMPREF1991_00066</name>
</gene>
<evidence type="ECO:0000256" key="8">
    <source>
        <dbReference type="SAM" id="Phobius"/>
    </source>
</evidence>
<keyword evidence="6 8" id="KW-1133">Transmembrane helix</keyword>
<dbReference type="PATRIC" id="fig|1122985.7.peg.74"/>
<dbReference type="RefSeq" id="WP_018968553.1">
    <property type="nucleotide sequence ID" value="NZ_KB899237.1"/>
</dbReference>
<evidence type="ECO:0000256" key="1">
    <source>
        <dbReference type="ARBA" id="ARBA00003321"/>
    </source>
</evidence>
<dbReference type="GO" id="GO:1904659">
    <property type="term" value="P:D-glucose transmembrane transport"/>
    <property type="evidence" value="ECO:0007669"/>
    <property type="project" value="InterPro"/>
</dbReference>
<feature type="transmembrane region" description="Helical" evidence="8">
    <location>
        <begin position="266"/>
        <end position="285"/>
    </location>
</feature>
<accession>A0A069QMC4</accession>
<sequence>MSENKNYLVPIAFLGLMFFSCGFALGINSLLVPVLQESLSVPSAGAYLLIGATFIPFLIFGYPAGQLVKLIGYKRTMAVAFLMFAVSFGVFIVSASQESFVLFLVASFCSGTANAFLQTAINPYITILGPVESAAKRISVMGICNKLAWPISPWFITLVAGEHLTVSQLDKPFYIIIAVFLGLGVLSLMAPLPEVKAAGEDESEASKNAEDAQVSQYANSKTSIFQFPHLVLGALAIFFYVGAETIALATLIDYAKGLGLENAENYSWITPLCISVGYISGVALIPKYMSQTRALQICTIIAIVGTLLVVLLPGALSVFSIGVIALGCSLMWPAFWPLSMQDLGKFTKSGASVLTMGLIGGAVVTVLFGLLKDNFGPQNAYWICLPCFLYIAFFAFKGHKLR</sequence>
<evidence type="ECO:0000313" key="11">
    <source>
        <dbReference type="Proteomes" id="UP000027442"/>
    </source>
</evidence>
<dbReference type="GO" id="GO:0005886">
    <property type="term" value="C:plasma membrane"/>
    <property type="evidence" value="ECO:0007669"/>
    <property type="project" value="UniProtKB-SubCell"/>
</dbReference>
<evidence type="ECO:0000256" key="2">
    <source>
        <dbReference type="ARBA" id="ARBA00004429"/>
    </source>
</evidence>
<feature type="transmembrane region" description="Helical" evidence="8">
    <location>
        <begin position="173"/>
        <end position="192"/>
    </location>
</feature>
<comment type="function">
    <text evidence="1">Intake of glucose and galactose.</text>
</comment>
<evidence type="ECO:0000256" key="5">
    <source>
        <dbReference type="ARBA" id="ARBA00022692"/>
    </source>
</evidence>
<dbReference type="Gene3D" id="1.20.1250.20">
    <property type="entry name" value="MFS general substrate transporter like domains"/>
    <property type="match status" value="2"/>
</dbReference>
<evidence type="ECO:0000313" key="10">
    <source>
        <dbReference type="EMBL" id="KDR53842.1"/>
    </source>
</evidence>
<dbReference type="PROSITE" id="PS51257">
    <property type="entry name" value="PROKAR_LIPOPROTEIN"/>
    <property type="match status" value="1"/>
</dbReference>
<dbReference type="Proteomes" id="UP000027442">
    <property type="component" value="Unassembled WGS sequence"/>
</dbReference>